<dbReference type="EMBL" id="WWCL01000006">
    <property type="protein sequence ID" value="MYN47604.1"/>
    <property type="molecule type" value="Genomic_DNA"/>
</dbReference>
<dbReference type="RefSeq" id="WP_161036998.1">
    <property type="nucleotide sequence ID" value="NZ_WWCL01000006.1"/>
</dbReference>
<gene>
    <name evidence="1" type="ORF">GTP23_21395</name>
</gene>
<dbReference type="Proteomes" id="UP000444316">
    <property type="component" value="Unassembled WGS sequence"/>
</dbReference>
<evidence type="ECO:0000313" key="2">
    <source>
        <dbReference type="Proteomes" id="UP000444316"/>
    </source>
</evidence>
<name>A0A845I215_9BURK</name>
<keyword evidence="2" id="KW-1185">Reference proteome</keyword>
<proteinExistence type="predicted"/>
<sequence length="132" mass="15004">MSDLSRNFPADAIEGNISISKRLRLLLPEIEELSRKGIPRRMILEYLNSNGFSLSMDTYATILKRWRKDVRSKSSVALVNESSPITTDKADHPVSDGYVRRVPIVLGQRAKKFEVNPFPSGNWLKAEDKDNE</sequence>
<protein>
    <submittedName>
        <fullName evidence="1">Uncharacterized protein</fullName>
    </submittedName>
</protein>
<accession>A0A845I215</accession>
<comment type="caution">
    <text evidence="1">The sequence shown here is derived from an EMBL/GenBank/DDBJ whole genome shotgun (WGS) entry which is preliminary data.</text>
</comment>
<dbReference type="AlphaFoldDB" id="A0A845I215"/>
<evidence type="ECO:0000313" key="1">
    <source>
        <dbReference type="EMBL" id="MYN47604.1"/>
    </source>
</evidence>
<organism evidence="1 2">
    <name type="scientific">Duganella fentianensis</name>
    <dbReference type="NCBI Taxonomy" id="2692177"/>
    <lineage>
        <taxon>Bacteria</taxon>
        <taxon>Pseudomonadati</taxon>
        <taxon>Pseudomonadota</taxon>
        <taxon>Betaproteobacteria</taxon>
        <taxon>Burkholderiales</taxon>
        <taxon>Oxalobacteraceae</taxon>
        <taxon>Telluria group</taxon>
        <taxon>Duganella</taxon>
    </lineage>
</organism>
<reference evidence="1" key="1">
    <citation type="submission" date="2019-12" db="EMBL/GenBank/DDBJ databases">
        <title>Novel species isolated from a subtropical stream in China.</title>
        <authorList>
            <person name="Lu H."/>
        </authorList>
    </citation>
    <scope>NUCLEOTIDE SEQUENCE [LARGE SCALE GENOMIC DNA]</scope>
    <source>
        <strain evidence="1">FT93W</strain>
    </source>
</reference>